<evidence type="ECO:0000313" key="2">
    <source>
        <dbReference type="EMBL" id="POM77025.1"/>
    </source>
</evidence>
<dbReference type="EMBL" id="NCKW01003076">
    <property type="protein sequence ID" value="POM77025.1"/>
    <property type="molecule type" value="Genomic_DNA"/>
</dbReference>
<sequence length="280" mass="28544">MAARSPAPLEPPPPPGPPPSAAATSWLEPPALAAVQGPPCDELRPGRAGGMLPVLAAPGAALVAATARALGVPRATSDLHYDSSDDEDGQDDHAAAASGFQAPTRLDEVQQVLALPGRAGSMLPDPASVCPSPVAATAAAIPAPAVAVSQEAPAAVRAAVEHHVHAQPSQEPTSPARVLVEPMLVDACSSKDSTTPMTSNDPVQATYAHDAAQFECALCAYVADSMDTTDNRGTRFQDTFTSGCACNLVFYARIVAASHASACGKRRPRAVPPAPVHHSL</sequence>
<evidence type="ECO:0000313" key="3">
    <source>
        <dbReference type="Proteomes" id="UP000237271"/>
    </source>
</evidence>
<proteinExistence type="predicted"/>
<feature type="compositionally biased region" description="Pro residues" evidence="1">
    <location>
        <begin position="8"/>
        <end position="20"/>
    </location>
</feature>
<comment type="caution">
    <text evidence="2">The sequence shown here is derived from an EMBL/GenBank/DDBJ whole genome shotgun (WGS) entry which is preliminary data.</text>
</comment>
<dbReference type="OrthoDB" id="129749at2759"/>
<keyword evidence="3" id="KW-1185">Reference proteome</keyword>
<dbReference type="AlphaFoldDB" id="A0A2P4YGU6"/>
<accession>A0A2P4YGU6</accession>
<feature type="region of interest" description="Disordered" evidence="1">
    <location>
        <begin position="1"/>
        <end position="48"/>
    </location>
</feature>
<feature type="non-terminal residue" evidence="2">
    <location>
        <position position="280"/>
    </location>
</feature>
<reference evidence="2 3" key="1">
    <citation type="journal article" date="2017" name="Genome Biol. Evol.">
        <title>Phytophthora megakarya and P. palmivora, closely related causal agents of cacao black pod rot, underwent increases in genome sizes and gene numbers by different mechanisms.</title>
        <authorList>
            <person name="Ali S.S."/>
            <person name="Shao J."/>
            <person name="Lary D.J."/>
            <person name="Kronmiller B."/>
            <person name="Shen D."/>
            <person name="Strem M.D."/>
            <person name="Amoako-Attah I."/>
            <person name="Akrofi A.Y."/>
            <person name="Begoude B.A."/>
            <person name="Ten Hoopen G.M."/>
            <person name="Coulibaly K."/>
            <person name="Kebe B.I."/>
            <person name="Melnick R.L."/>
            <person name="Guiltinan M.J."/>
            <person name="Tyler B.M."/>
            <person name="Meinhardt L.W."/>
            <person name="Bailey B.A."/>
        </authorList>
    </citation>
    <scope>NUCLEOTIDE SEQUENCE [LARGE SCALE GENOMIC DNA]</scope>
    <source>
        <strain evidence="3">sbr112.9</strain>
    </source>
</reference>
<gene>
    <name evidence="2" type="ORF">PHPALM_5658</name>
</gene>
<name>A0A2P4YGU6_9STRA</name>
<organism evidence="2 3">
    <name type="scientific">Phytophthora palmivora</name>
    <dbReference type="NCBI Taxonomy" id="4796"/>
    <lineage>
        <taxon>Eukaryota</taxon>
        <taxon>Sar</taxon>
        <taxon>Stramenopiles</taxon>
        <taxon>Oomycota</taxon>
        <taxon>Peronosporomycetes</taxon>
        <taxon>Peronosporales</taxon>
        <taxon>Peronosporaceae</taxon>
        <taxon>Phytophthora</taxon>
    </lineage>
</organism>
<evidence type="ECO:0000256" key="1">
    <source>
        <dbReference type="SAM" id="MobiDB-lite"/>
    </source>
</evidence>
<dbReference type="Proteomes" id="UP000237271">
    <property type="component" value="Unassembled WGS sequence"/>
</dbReference>
<protein>
    <submittedName>
        <fullName evidence="2">Uncharacterized protein</fullName>
    </submittedName>
</protein>